<dbReference type="FunFam" id="1.10.10.10:FF:000056">
    <property type="entry name" value="IclR family transcriptional regulator"/>
    <property type="match status" value="1"/>
</dbReference>
<feature type="domain" description="IclR-ED" evidence="5">
    <location>
        <begin position="65"/>
        <end position="246"/>
    </location>
</feature>
<dbReference type="GO" id="GO:0003677">
    <property type="term" value="F:DNA binding"/>
    <property type="evidence" value="ECO:0007669"/>
    <property type="project" value="UniProtKB-KW"/>
</dbReference>
<name>A0A1I6WD59_9RHOB</name>
<evidence type="ECO:0000256" key="1">
    <source>
        <dbReference type="ARBA" id="ARBA00023015"/>
    </source>
</evidence>
<dbReference type="InterPro" id="IPR029016">
    <property type="entry name" value="GAF-like_dom_sf"/>
</dbReference>
<sequence>MIKSVEKAFRLLEILSDTREPMRLRDIAARSEMTRSNALRMLQTLQELGYVRQAEGSPLYEMSLKAFQIGARRISQDGLVTAAHPIVQDLADKVEANVLLSVRDGAHCVVVDRIESRAFVRTFAQLGAREPLQAVSAGKVLLAFSSPAVFEMAAANLTPLTPRTIVTPEALAAEMEKVRAQGFATTEGEVKQDAKGIAVPVRGRLGDVVAALTASGPLPKMSDDELHRYVEMLRSHAALIEAAWPGGFRQA</sequence>
<evidence type="ECO:0000259" key="5">
    <source>
        <dbReference type="PROSITE" id="PS51078"/>
    </source>
</evidence>
<dbReference type="PANTHER" id="PTHR30136">
    <property type="entry name" value="HELIX-TURN-HELIX TRANSCRIPTIONAL REGULATOR, ICLR FAMILY"/>
    <property type="match status" value="1"/>
</dbReference>
<dbReference type="Gene3D" id="3.30.450.40">
    <property type="match status" value="1"/>
</dbReference>
<keyword evidence="7" id="KW-1185">Reference proteome</keyword>
<dbReference type="InterPro" id="IPR036390">
    <property type="entry name" value="WH_DNA-bd_sf"/>
</dbReference>
<proteinExistence type="predicted"/>
<evidence type="ECO:0000313" key="6">
    <source>
        <dbReference type="EMBL" id="SFT23882.1"/>
    </source>
</evidence>
<organism evidence="6 7">
    <name type="scientific">Alloyangia pacifica</name>
    <dbReference type="NCBI Taxonomy" id="311180"/>
    <lineage>
        <taxon>Bacteria</taxon>
        <taxon>Pseudomonadati</taxon>
        <taxon>Pseudomonadota</taxon>
        <taxon>Alphaproteobacteria</taxon>
        <taxon>Rhodobacterales</taxon>
        <taxon>Roseobacteraceae</taxon>
        <taxon>Alloyangia</taxon>
    </lineage>
</organism>
<dbReference type="SUPFAM" id="SSF55781">
    <property type="entry name" value="GAF domain-like"/>
    <property type="match status" value="1"/>
</dbReference>
<keyword evidence="1" id="KW-0805">Transcription regulation</keyword>
<dbReference type="GO" id="GO:0003700">
    <property type="term" value="F:DNA-binding transcription factor activity"/>
    <property type="evidence" value="ECO:0007669"/>
    <property type="project" value="TreeGrafter"/>
</dbReference>
<dbReference type="Pfam" id="PF01614">
    <property type="entry name" value="IclR_C"/>
    <property type="match status" value="1"/>
</dbReference>
<dbReference type="Proteomes" id="UP000199392">
    <property type="component" value="Unassembled WGS sequence"/>
</dbReference>
<dbReference type="Gene3D" id="1.10.10.10">
    <property type="entry name" value="Winged helix-like DNA-binding domain superfamily/Winged helix DNA-binding domain"/>
    <property type="match status" value="1"/>
</dbReference>
<evidence type="ECO:0000259" key="4">
    <source>
        <dbReference type="PROSITE" id="PS51077"/>
    </source>
</evidence>
<dbReference type="InterPro" id="IPR005471">
    <property type="entry name" value="Tscrpt_reg_IclR_N"/>
</dbReference>
<dbReference type="EMBL" id="FOZW01000018">
    <property type="protein sequence ID" value="SFT23882.1"/>
    <property type="molecule type" value="Genomic_DNA"/>
</dbReference>
<gene>
    <name evidence="6" type="ORF">SAMN04488050_11856</name>
</gene>
<dbReference type="InterPro" id="IPR050707">
    <property type="entry name" value="HTH_MetabolicPath_Reg"/>
</dbReference>
<dbReference type="PROSITE" id="PS51077">
    <property type="entry name" value="HTH_ICLR"/>
    <property type="match status" value="1"/>
</dbReference>
<keyword evidence="2" id="KW-0238">DNA-binding</keyword>
<dbReference type="AlphaFoldDB" id="A0A1I6WD59"/>
<reference evidence="7" key="1">
    <citation type="submission" date="2016-10" db="EMBL/GenBank/DDBJ databases">
        <authorList>
            <person name="Varghese N."/>
            <person name="Submissions S."/>
        </authorList>
    </citation>
    <scope>NUCLEOTIDE SEQUENCE [LARGE SCALE GENOMIC DNA]</scope>
    <source>
        <strain evidence="7">DSM 26894</strain>
    </source>
</reference>
<dbReference type="InterPro" id="IPR014757">
    <property type="entry name" value="Tscrpt_reg_IclR_C"/>
</dbReference>
<dbReference type="InterPro" id="IPR036388">
    <property type="entry name" value="WH-like_DNA-bd_sf"/>
</dbReference>
<dbReference type="PROSITE" id="PS51078">
    <property type="entry name" value="ICLR_ED"/>
    <property type="match status" value="1"/>
</dbReference>
<evidence type="ECO:0000313" key="7">
    <source>
        <dbReference type="Proteomes" id="UP000199392"/>
    </source>
</evidence>
<evidence type="ECO:0000256" key="2">
    <source>
        <dbReference type="ARBA" id="ARBA00023125"/>
    </source>
</evidence>
<keyword evidence="3" id="KW-0804">Transcription</keyword>
<dbReference type="RefSeq" id="WP_092430428.1">
    <property type="nucleotide sequence ID" value="NZ_FNCL01000019.1"/>
</dbReference>
<dbReference type="STRING" id="311180.SAMN04488050_11856"/>
<accession>A0A1I6WD59</accession>
<dbReference type="PANTHER" id="PTHR30136:SF35">
    <property type="entry name" value="HTH-TYPE TRANSCRIPTIONAL REGULATOR RV1719"/>
    <property type="match status" value="1"/>
</dbReference>
<evidence type="ECO:0000256" key="3">
    <source>
        <dbReference type="ARBA" id="ARBA00023163"/>
    </source>
</evidence>
<dbReference type="OrthoDB" id="8357778at2"/>
<protein>
    <submittedName>
        <fullName evidence="6">Transcriptional regulator, IclR family</fullName>
    </submittedName>
</protein>
<dbReference type="Pfam" id="PF09339">
    <property type="entry name" value="HTH_IclR"/>
    <property type="match status" value="1"/>
</dbReference>
<dbReference type="GO" id="GO:0045892">
    <property type="term" value="P:negative regulation of DNA-templated transcription"/>
    <property type="evidence" value="ECO:0007669"/>
    <property type="project" value="TreeGrafter"/>
</dbReference>
<dbReference type="SMART" id="SM00346">
    <property type="entry name" value="HTH_ICLR"/>
    <property type="match status" value="1"/>
</dbReference>
<feature type="domain" description="HTH iclR-type" evidence="4">
    <location>
        <begin position="2"/>
        <end position="64"/>
    </location>
</feature>
<dbReference type="SUPFAM" id="SSF46785">
    <property type="entry name" value="Winged helix' DNA-binding domain"/>
    <property type="match status" value="1"/>
</dbReference>